<evidence type="ECO:0000256" key="5">
    <source>
        <dbReference type="ARBA" id="ARBA00023274"/>
    </source>
</evidence>
<accession>A0A1H8JYX4</accession>
<evidence type="ECO:0000256" key="3">
    <source>
        <dbReference type="ARBA" id="ARBA00022884"/>
    </source>
</evidence>
<evidence type="ECO:0000313" key="9">
    <source>
        <dbReference type="EMBL" id="SEN85900.1"/>
    </source>
</evidence>
<proteinExistence type="inferred from homology"/>
<dbReference type="AlphaFoldDB" id="A0A1H8JYX4"/>
<dbReference type="NCBIfam" id="NF007176">
    <property type="entry name" value="PRK09607.1"/>
    <property type="match status" value="1"/>
</dbReference>
<evidence type="ECO:0000256" key="1">
    <source>
        <dbReference type="ARBA" id="ARBA00006194"/>
    </source>
</evidence>
<keyword evidence="4 6" id="KW-0689">Ribosomal protein</keyword>
<evidence type="ECO:0000256" key="8">
    <source>
        <dbReference type="SAM" id="MobiDB-lite"/>
    </source>
</evidence>
<gene>
    <name evidence="6" type="primary">rps11</name>
    <name evidence="9" type="ORF">SAMN05216388_1005219</name>
</gene>
<dbReference type="InterPro" id="IPR001971">
    <property type="entry name" value="Ribosomal_uS11"/>
</dbReference>
<dbReference type="SUPFAM" id="SSF53137">
    <property type="entry name" value="Translational machinery components"/>
    <property type="match status" value="1"/>
</dbReference>
<feature type="region of interest" description="Disordered" evidence="8">
    <location>
        <begin position="109"/>
        <end position="130"/>
    </location>
</feature>
<comment type="subunit">
    <text evidence="6">Part of the 30S ribosomal subunit.</text>
</comment>
<keyword evidence="2 6" id="KW-0699">rRNA-binding</keyword>
<dbReference type="NCBIfam" id="TIGR03628">
    <property type="entry name" value="arch_S11P"/>
    <property type="match status" value="1"/>
</dbReference>
<dbReference type="Pfam" id="PF00411">
    <property type="entry name" value="Ribosomal_S11"/>
    <property type="match status" value="1"/>
</dbReference>
<dbReference type="Proteomes" id="UP000198775">
    <property type="component" value="Unassembled WGS sequence"/>
</dbReference>
<sequence length="130" mass="13538">MAEEGPDDIWGIAHVYASFNNTIITITDQTGAETLAKSSGGTVVKQNRDEASPYAAMQMAETVAEKALAQGVEGVHVRVRGPGGNQQTNPGPGAQATIRALARAGLEIGRIEDVTPTPHDGTRAPKNSGF</sequence>
<organism evidence="9 10">
    <name type="scientific">Halorientalis persicus</name>
    <dbReference type="NCBI Taxonomy" id="1367881"/>
    <lineage>
        <taxon>Archaea</taxon>
        <taxon>Methanobacteriati</taxon>
        <taxon>Methanobacteriota</taxon>
        <taxon>Stenosarchaea group</taxon>
        <taxon>Halobacteria</taxon>
        <taxon>Halobacteriales</taxon>
        <taxon>Haloarculaceae</taxon>
        <taxon>Halorientalis</taxon>
    </lineage>
</organism>
<dbReference type="InterPro" id="IPR019961">
    <property type="entry name" value="Ribosomal_uS11_archaeal"/>
</dbReference>
<keyword evidence="10" id="KW-1185">Reference proteome</keyword>
<evidence type="ECO:0000256" key="2">
    <source>
        <dbReference type="ARBA" id="ARBA00022730"/>
    </source>
</evidence>
<dbReference type="EMBL" id="FOCX01000005">
    <property type="protein sequence ID" value="SEN85900.1"/>
    <property type="molecule type" value="Genomic_DNA"/>
</dbReference>
<evidence type="ECO:0000256" key="6">
    <source>
        <dbReference type="HAMAP-Rule" id="MF_01310"/>
    </source>
</evidence>
<dbReference type="Gene3D" id="3.30.420.80">
    <property type="entry name" value="Ribosomal protein S11"/>
    <property type="match status" value="1"/>
</dbReference>
<dbReference type="GO" id="GO:0003735">
    <property type="term" value="F:structural constituent of ribosome"/>
    <property type="evidence" value="ECO:0007669"/>
    <property type="project" value="UniProtKB-UniRule"/>
</dbReference>
<comment type="similarity">
    <text evidence="1 6 7">Belongs to the universal ribosomal protein uS11 family.</text>
</comment>
<reference evidence="10" key="1">
    <citation type="submission" date="2016-10" db="EMBL/GenBank/DDBJ databases">
        <authorList>
            <person name="Varghese N."/>
            <person name="Submissions S."/>
        </authorList>
    </citation>
    <scope>NUCLEOTIDE SEQUENCE [LARGE SCALE GENOMIC DNA]</scope>
    <source>
        <strain evidence="10">IBRC-M 10043</strain>
    </source>
</reference>
<dbReference type="GO" id="GO:0019843">
    <property type="term" value="F:rRNA binding"/>
    <property type="evidence" value="ECO:0007669"/>
    <property type="project" value="UniProtKB-UniRule"/>
</dbReference>
<dbReference type="InterPro" id="IPR036967">
    <property type="entry name" value="Ribosomal_uS11_sf"/>
</dbReference>
<dbReference type="InterPro" id="IPR018102">
    <property type="entry name" value="Ribosomal_uS11_CS"/>
</dbReference>
<keyword evidence="5 6" id="KW-0687">Ribonucleoprotein</keyword>
<name>A0A1H8JYX4_9EURY</name>
<dbReference type="GO" id="GO:0006412">
    <property type="term" value="P:translation"/>
    <property type="evidence" value="ECO:0007669"/>
    <property type="project" value="UniProtKB-UniRule"/>
</dbReference>
<keyword evidence="3 6" id="KW-0694">RNA-binding</keyword>
<protein>
    <recommendedName>
        <fullName evidence="6">Small ribosomal subunit protein uS11</fullName>
    </recommendedName>
</protein>
<dbReference type="HAMAP" id="MF_01310">
    <property type="entry name" value="Ribosomal_uS11"/>
    <property type="match status" value="1"/>
</dbReference>
<dbReference type="GO" id="GO:0005840">
    <property type="term" value="C:ribosome"/>
    <property type="evidence" value="ECO:0007669"/>
    <property type="project" value="UniProtKB-KW"/>
</dbReference>
<comment type="function">
    <text evidence="6">Located on the platform of the 30S subunit.</text>
</comment>
<dbReference type="RefSeq" id="WP_092658962.1">
    <property type="nucleotide sequence ID" value="NZ_FOCX01000005.1"/>
</dbReference>
<dbReference type="OrthoDB" id="12054at2157"/>
<dbReference type="GO" id="GO:1990904">
    <property type="term" value="C:ribonucleoprotein complex"/>
    <property type="evidence" value="ECO:0007669"/>
    <property type="project" value="UniProtKB-KW"/>
</dbReference>
<evidence type="ECO:0000313" key="10">
    <source>
        <dbReference type="Proteomes" id="UP000198775"/>
    </source>
</evidence>
<dbReference type="PANTHER" id="PTHR11759">
    <property type="entry name" value="40S RIBOSOMAL PROTEIN S14/30S RIBOSOMAL PROTEIN S11"/>
    <property type="match status" value="1"/>
</dbReference>
<dbReference type="PROSITE" id="PS00054">
    <property type="entry name" value="RIBOSOMAL_S11"/>
    <property type="match status" value="1"/>
</dbReference>
<evidence type="ECO:0000256" key="4">
    <source>
        <dbReference type="ARBA" id="ARBA00022980"/>
    </source>
</evidence>
<evidence type="ECO:0000256" key="7">
    <source>
        <dbReference type="RuleBase" id="RU003629"/>
    </source>
</evidence>
<dbReference type="PIRSF" id="PIRSF002131">
    <property type="entry name" value="Ribosomal_S11"/>
    <property type="match status" value="1"/>
</dbReference>